<dbReference type="NCBIfam" id="TIGR03654">
    <property type="entry name" value="L6_bact"/>
    <property type="match status" value="1"/>
</dbReference>
<accession>A0A410FTF8</accession>
<sequence>MSKIGKKPIRIPSGVEVVVHPGRVVVRGPHGTLECPYEPEFVTITIRDGEVHVERKAERAPFRARHGLYRALIANMIRGVTEKWQKELEIQGLGYRARAEGRALVMELGYSHPVRYEIPDGIEFAVPDPARIVIRGIDNRLVGQVAADIRAFHPPEPYRGTGIRYRGEEIVRKAGKLGAKG</sequence>
<dbReference type="Pfam" id="PF00347">
    <property type="entry name" value="Ribosomal_L6"/>
    <property type="match status" value="2"/>
</dbReference>
<dbReference type="PRINTS" id="PR00059">
    <property type="entry name" value="RIBOSOMALL6"/>
</dbReference>
<evidence type="ECO:0000313" key="8">
    <source>
        <dbReference type="EMBL" id="QAA76449.1"/>
    </source>
</evidence>
<dbReference type="Proteomes" id="UP000287233">
    <property type="component" value="Chromosome"/>
</dbReference>
<organism evidence="8 9">
    <name type="scientific">Bipolaricaulis sibiricus</name>
    <dbReference type="NCBI Taxonomy" id="2501609"/>
    <lineage>
        <taxon>Bacteria</taxon>
        <taxon>Candidatus Bipolaricaulota</taxon>
        <taxon>Candidatus Bipolaricaulia</taxon>
        <taxon>Candidatus Bipolaricaulales</taxon>
        <taxon>Candidatus Bipolaricaulaceae</taxon>
        <taxon>Candidatus Bipolaricaulis</taxon>
    </lineage>
</organism>
<dbReference type="KEGG" id="bih:BIP78_0683"/>
<dbReference type="GO" id="GO:0003735">
    <property type="term" value="F:structural constituent of ribosome"/>
    <property type="evidence" value="ECO:0007669"/>
    <property type="project" value="UniProtKB-UniRule"/>
</dbReference>
<comment type="function">
    <text evidence="4 6">This protein binds to the 23S rRNA, and is important in its secondary structure. It is located near the subunit interface in the base of the L7/L12 stalk, and near the tRNA binding site of the peptidyltransferase center.</text>
</comment>
<feature type="domain" description="Large ribosomal subunit protein uL6 alpha-beta" evidence="7">
    <location>
        <begin position="92"/>
        <end position="165"/>
    </location>
</feature>
<reference evidence="9" key="1">
    <citation type="submission" date="2018-12" db="EMBL/GenBank/DDBJ databases">
        <title>Complete genome sequence of an uncultured bacterium of the candidate phylum Bipolaricaulota.</title>
        <authorList>
            <person name="Kadnikov V.V."/>
            <person name="Mardanov A.V."/>
            <person name="Beletsky A.V."/>
            <person name="Frank Y.A."/>
            <person name="Karnachuk O.V."/>
            <person name="Ravin N.V."/>
        </authorList>
    </citation>
    <scope>NUCLEOTIDE SEQUENCE [LARGE SCALE GENOMIC DNA]</scope>
</reference>
<keyword evidence="2 4" id="KW-0689">Ribosomal protein</keyword>
<evidence type="ECO:0000256" key="1">
    <source>
        <dbReference type="ARBA" id="ARBA00009356"/>
    </source>
</evidence>
<protein>
    <recommendedName>
        <fullName evidence="4">Large ribosomal subunit protein uL6</fullName>
    </recommendedName>
</protein>
<keyword evidence="4 6" id="KW-0694">RNA-binding</keyword>
<dbReference type="InterPro" id="IPR020040">
    <property type="entry name" value="Ribosomal_uL6_a/b-dom"/>
</dbReference>
<dbReference type="InterPro" id="IPR036789">
    <property type="entry name" value="Ribosomal_uL6-like_a/b-dom_sf"/>
</dbReference>
<comment type="subunit">
    <text evidence="4">Part of the 50S ribosomal subunit.</text>
</comment>
<evidence type="ECO:0000256" key="2">
    <source>
        <dbReference type="ARBA" id="ARBA00022980"/>
    </source>
</evidence>
<comment type="similarity">
    <text evidence="1 4 5">Belongs to the universal ribosomal protein uL6 family.</text>
</comment>
<dbReference type="GO" id="GO:0019843">
    <property type="term" value="F:rRNA binding"/>
    <property type="evidence" value="ECO:0007669"/>
    <property type="project" value="UniProtKB-UniRule"/>
</dbReference>
<evidence type="ECO:0000256" key="6">
    <source>
        <dbReference type="RuleBase" id="RU003870"/>
    </source>
</evidence>
<evidence type="ECO:0000256" key="3">
    <source>
        <dbReference type="ARBA" id="ARBA00023274"/>
    </source>
</evidence>
<dbReference type="PIRSF" id="PIRSF002162">
    <property type="entry name" value="Ribosomal_L6"/>
    <property type="match status" value="1"/>
</dbReference>
<proteinExistence type="inferred from homology"/>
<keyword evidence="3 4" id="KW-0687">Ribonucleoprotein</keyword>
<name>A0A410FTF8_BIPS1</name>
<dbReference type="HAMAP" id="MF_01365_B">
    <property type="entry name" value="Ribosomal_uL6_B"/>
    <property type="match status" value="1"/>
</dbReference>
<evidence type="ECO:0000256" key="4">
    <source>
        <dbReference type="HAMAP-Rule" id="MF_01365"/>
    </source>
</evidence>
<dbReference type="Gene3D" id="3.90.930.12">
    <property type="entry name" value="Ribosomal protein L6, alpha-beta domain"/>
    <property type="match status" value="2"/>
</dbReference>
<feature type="domain" description="Large ribosomal subunit protein uL6 alpha-beta" evidence="7">
    <location>
        <begin position="11"/>
        <end position="82"/>
    </location>
</feature>
<dbReference type="FunFam" id="3.90.930.12:FF:000001">
    <property type="entry name" value="50S ribosomal protein L6"/>
    <property type="match status" value="1"/>
</dbReference>
<dbReference type="SUPFAM" id="SSF56053">
    <property type="entry name" value="Ribosomal protein L6"/>
    <property type="match status" value="2"/>
</dbReference>
<dbReference type="EMBL" id="CP034928">
    <property type="protein sequence ID" value="QAA76449.1"/>
    <property type="molecule type" value="Genomic_DNA"/>
</dbReference>
<gene>
    <name evidence="4" type="primary">rplF</name>
    <name evidence="8" type="ORF">BIP78_0683</name>
</gene>
<dbReference type="InterPro" id="IPR019906">
    <property type="entry name" value="Ribosomal_uL6_bac-type"/>
</dbReference>
<dbReference type="AlphaFoldDB" id="A0A410FTF8"/>
<dbReference type="GO" id="GO:0022625">
    <property type="term" value="C:cytosolic large ribosomal subunit"/>
    <property type="evidence" value="ECO:0007669"/>
    <property type="project" value="UniProtKB-UniRule"/>
</dbReference>
<dbReference type="PANTHER" id="PTHR11655:SF14">
    <property type="entry name" value="LARGE RIBOSOMAL SUBUNIT PROTEIN UL6M"/>
    <property type="match status" value="1"/>
</dbReference>
<dbReference type="InterPro" id="IPR000702">
    <property type="entry name" value="Ribosomal_uL6-like"/>
</dbReference>
<dbReference type="PANTHER" id="PTHR11655">
    <property type="entry name" value="60S/50S RIBOSOMAL PROTEIN L6/L9"/>
    <property type="match status" value="1"/>
</dbReference>
<keyword evidence="4 6" id="KW-0699">rRNA-binding</keyword>
<evidence type="ECO:0000259" key="7">
    <source>
        <dbReference type="Pfam" id="PF00347"/>
    </source>
</evidence>
<evidence type="ECO:0000256" key="5">
    <source>
        <dbReference type="RuleBase" id="RU003869"/>
    </source>
</evidence>
<evidence type="ECO:0000313" key="9">
    <source>
        <dbReference type="Proteomes" id="UP000287233"/>
    </source>
</evidence>
<dbReference type="GO" id="GO:0002181">
    <property type="term" value="P:cytoplasmic translation"/>
    <property type="evidence" value="ECO:0007669"/>
    <property type="project" value="TreeGrafter"/>
</dbReference>